<keyword evidence="2" id="KW-0238">DNA-binding</keyword>
<evidence type="ECO:0000256" key="4">
    <source>
        <dbReference type="SAM" id="MobiDB-lite"/>
    </source>
</evidence>
<keyword evidence="3" id="KW-0804">Transcription</keyword>
<name>A0A2S9K297_9BURK</name>
<keyword evidence="1" id="KW-0805">Transcription regulation</keyword>
<protein>
    <submittedName>
        <fullName evidence="6">AraC family transcriptional regulator</fullName>
    </submittedName>
</protein>
<feature type="compositionally biased region" description="Pro residues" evidence="4">
    <location>
        <begin position="1"/>
        <end position="10"/>
    </location>
</feature>
<gene>
    <name evidence="6" type="ORF">C6P64_14320</name>
</gene>
<dbReference type="EMBL" id="PVLQ01000064">
    <property type="protein sequence ID" value="PRD64517.1"/>
    <property type="molecule type" value="Genomic_DNA"/>
</dbReference>
<dbReference type="SUPFAM" id="SSF46689">
    <property type="entry name" value="Homeodomain-like"/>
    <property type="match status" value="1"/>
</dbReference>
<sequence>MPPSIAPSPHPQDSQLPAASPRQPGKAVTPMGFVQAIAWAYARRGMDPAGAWAAAQIPPDRISDPDARISALQMERLSGHAMRELDDEALGWFGRRLPWGSYGLLARGSLGAPTLRLALKRWCRHHGLLVDDIALALGEADGVATITLDDPRAPLPTREFCHVSVLRNIHGLACWYSDSRIPLLGASFSFAAPPHRDSYAVLFPGPVQFSAAQTCIRFDARYLELPLRRDEAAMNQLLKNALPLMVQSYRRDRLLLERVRQLLRSQPQQAHNAEGLASLLHVSPRTLHRQLQELGSSLQALKDAVRRERAIELLLRTQKPNKQLAEAVGFTSEKSFIRAFRGWTGQTPADYRQQQRELAAGDSRPGANRSIS</sequence>
<organism evidence="6 7">
    <name type="scientific">Malikia granosa</name>
    <dbReference type="NCBI Taxonomy" id="263067"/>
    <lineage>
        <taxon>Bacteria</taxon>
        <taxon>Pseudomonadati</taxon>
        <taxon>Pseudomonadota</taxon>
        <taxon>Betaproteobacteria</taxon>
        <taxon>Burkholderiales</taxon>
        <taxon>Comamonadaceae</taxon>
        <taxon>Malikia</taxon>
    </lineage>
</organism>
<comment type="caution">
    <text evidence="6">The sequence shown here is derived from an EMBL/GenBank/DDBJ whole genome shotgun (WGS) entry which is preliminary data.</text>
</comment>
<dbReference type="Proteomes" id="UP000238589">
    <property type="component" value="Unassembled WGS sequence"/>
</dbReference>
<dbReference type="GO" id="GO:0000976">
    <property type="term" value="F:transcription cis-regulatory region binding"/>
    <property type="evidence" value="ECO:0007669"/>
    <property type="project" value="TreeGrafter"/>
</dbReference>
<dbReference type="RefSeq" id="WP_105749236.1">
    <property type="nucleotide sequence ID" value="NZ_PVLQ01000064.1"/>
</dbReference>
<evidence type="ECO:0000313" key="7">
    <source>
        <dbReference type="Proteomes" id="UP000238589"/>
    </source>
</evidence>
<dbReference type="Pfam" id="PF12833">
    <property type="entry name" value="HTH_18"/>
    <property type="match status" value="1"/>
</dbReference>
<dbReference type="Gene3D" id="1.10.10.60">
    <property type="entry name" value="Homeodomain-like"/>
    <property type="match status" value="1"/>
</dbReference>
<proteinExistence type="predicted"/>
<evidence type="ECO:0000256" key="3">
    <source>
        <dbReference type="ARBA" id="ARBA00023163"/>
    </source>
</evidence>
<evidence type="ECO:0000313" key="6">
    <source>
        <dbReference type="EMBL" id="PRD64517.1"/>
    </source>
</evidence>
<dbReference type="PANTHER" id="PTHR47894">
    <property type="entry name" value="HTH-TYPE TRANSCRIPTIONAL REGULATOR GADX"/>
    <property type="match status" value="1"/>
</dbReference>
<feature type="domain" description="HTH araC/xylS-type" evidence="5">
    <location>
        <begin position="257"/>
        <end position="354"/>
    </location>
</feature>
<accession>A0A2S9K297</accession>
<evidence type="ECO:0000256" key="2">
    <source>
        <dbReference type="ARBA" id="ARBA00023125"/>
    </source>
</evidence>
<feature type="region of interest" description="Disordered" evidence="4">
    <location>
        <begin position="1"/>
        <end position="27"/>
    </location>
</feature>
<dbReference type="PANTHER" id="PTHR47894:SF1">
    <property type="entry name" value="HTH-TYPE TRANSCRIPTIONAL REGULATOR VQSM"/>
    <property type="match status" value="1"/>
</dbReference>
<dbReference type="OrthoDB" id="6506763at2"/>
<dbReference type="InterPro" id="IPR009057">
    <property type="entry name" value="Homeodomain-like_sf"/>
</dbReference>
<keyword evidence="7" id="KW-1185">Reference proteome</keyword>
<dbReference type="InterPro" id="IPR018060">
    <property type="entry name" value="HTH_AraC"/>
</dbReference>
<dbReference type="GO" id="GO:0003700">
    <property type="term" value="F:DNA-binding transcription factor activity"/>
    <property type="evidence" value="ECO:0007669"/>
    <property type="project" value="InterPro"/>
</dbReference>
<dbReference type="GO" id="GO:0005829">
    <property type="term" value="C:cytosol"/>
    <property type="evidence" value="ECO:0007669"/>
    <property type="project" value="TreeGrafter"/>
</dbReference>
<dbReference type="InterPro" id="IPR032687">
    <property type="entry name" value="AraC-type_N"/>
</dbReference>
<dbReference type="PROSITE" id="PS01124">
    <property type="entry name" value="HTH_ARAC_FAMILY_2"/>
    <property type="match status" value="1"/>
</dbReference>
<dbReference type="Pfam" id="PF12625">
    <property type="entry name" value="Arabinose_bd"/>
    <property type="match status" value="1"/>
</dbReference>
<dbReference type="SMART" id="SM00342">
    <property type="entry name" value="HTH_ARAC"/>
    <property type="match status" value="1"/>
</dbReference>
<dbReference type="AlphaFoldDB" id="A0A2S9K297"/>
<reference evidence="6 7" key="1">
    <citation type="submission" date="2018-03" db="EMBL/GenBank/DDBJ databases">
        <title>Comparative genomics illustrates the genes involved in a hyperalkaliphilic mechanisms of Serpentinomonas isolated from highly-alkaline calcium-rich serpentinized springs.</title>
        <authorList>
            <person name="Suzuki S."/>
            <person name="Ishii S."/>
            <person name="Walworth N."/>
            <person name="Bird L."/>
            <person name="Kuenen J.G."/>
            <person name="Nealson K.H."/>
        </authorList>
    </citation>
    <scope>NUCLEOTIDE SEQUENCE [LARGE SCALE GENOMIC DNA]</scope>
    <source>
        <strain evidence="6 7">P1</strain>
    </source>
</reference>
<evidence type="ECO:0000256" key="1">
    <source>
        <dbReference type="ARBA" id="ARBA00023015"/>
    </source>
</evidence>
<evidence type="ECO:0000259" key="5">
    <source>
        <dbReference type="PROSITE" id="PS01124"/>
    </source>
</evidence>